<proteinExistence type="predicted"/>
<dbReference type="Pfam" id="PF13359">
    <property type="entry name" value="DDE_Tnp_4"/>
    <property type="match status" value="1"/>
</dbReference>
<dbReference type="GO" id="GO:0046872">
    <property type="term" value="F:metal ion binding"/>
    <property type="evidence" value="ECO:0007669"/>
    <property type="project" value="UniProtKB-KW"/>
</dbReference>
<dbReference type="Proteomes" id="UP001378592">
    <property type="component" value="Unassembled WGS sequence"/>
</dbReference>
<keyword evidence="2" id="KW-0479">Metal-binding</keyword>
<name>A0AAN9VZU9_9ORTH</name>
<accession>A0AAN9VZU9</accession>
<comment type="cofactor">
    <cofactor evidence="1">
        <name>a divalent metal cation</name>
        <dbReference type="ChEBI" id="CHEBI:60240"/>
    </cofactor>
</comment>
<sequence length="150" mass="17146">MPYPTIQMHGRAADEFKRKWDFPNCVGCVDGKHIRIKCPPNSGSMLFNYKQFFSTHLLAIVDASYKFIVIDTGAYGRFSDSGAFFSSIVGKNLERREVCFNMPHPKPLVPGGERIPLVINADQGYPLKKYLMRPYPVRNRTREQQVSITD</sequence>
<evidence type="ECO:0000256" key="1">
    <source>
        <dbReference type="ARBA" id="ARBA00001968"/>
    </source>
</evidence>
<dbReference type="InterPro" id="IPR027806">
    <property type="entry name" value="HARBI1_dom"/>
</dbReference>
<evidence type="ECO:0000313" key="4">
    <source>
        <dbReference type="EMBL" id="KAK7870877.1"/>
    </source>
</evidence>
<organism evidence="4 5">
    <name type="scientific">Gryllus longicercus</name>
    <dbReference type="NCBI Taxonomy" id="2509291"/>
    <lineage>
        <taxon>Eukaryota</taxon>
        <taxon>Metazoa</taxon>
        <taxon>Ecdysozoa</taxon>
        <taxon>Arthropoda</taxon>
        <taxon>Hexapoda</taxon>
        <taxon>Insecta</taxon>
        <taxon>Pterygota</taxon>
        <taxon>Neoptera</taxon>
        <taxon>Polyneoptera</taxon>
        <taxon>Orthoptera</taxon>
        <taxon>Ensifera</taxon>
        <taxon>Gryllidea</taxon>
        <taxon>Grylloidea</taxon>
        <taxon>Gryllidae</taxon>
        <taxon>Gryllinae</taxon>
        <taxon>Gryllus</taxon>
    </lineage>
</organism>
<dbReference type="EMBL" id="JAZDUA010000050">
    <property type="protein sequence ID" value="KAK7870877.1"/>
    <property type="molecule type" value="Genomic_DNA"/>
</dbReference>
<evidence type="ECO:0000259" key="3">
    <source>
        <dbReference type="Pfam" id="PF13359"/>
    </source>
</evidence>
<protein>
    <recommendedName>
        <fullName evidence="3">DDE Tnp4 domain-containing protein</fullName>
    </recommendedName>
</protein>
<reference evidence="4 5" key="1">
    <citation type="submission" date="2024-03" db="EMBL/GenBank/DDBJ databases">
        <title>The genome assembly and annotation of the cricket Gryllus longicercus Weissman &amp; Gray.</title>
        <authorList>
            <person name="Szrajer S."/>
            <person name="Gray D."/>
            <person name="Ylla G."/>
        </authorList>
    </citation>
    <scope>NUCLEOTIDE SEQUENCE [LARGE SCALE GENOMIC DNA]</scope>
    <source>
        <strain evidence="4">DAG 2021-001</strain>
        <tissue evidence="4">Whole body minus gut</tissue>
    </source>
</reference>
<dbReference type="AlphaFoldDB" id="A0AAN9VZU9"/>
<evidence type="ECO:0000313" key="5">
    <source>
        <dbReference type="Proteomes" id="UP001378592"/>
    </source>
</evidence>
<gene>
    <name evidence="4" type="ORF">R5R35_011261</name>
</gene>
<feature type="domain" description="DDE Tnp4" evidence="3">
    <location>
        <begin position="29"/>
        <end position="144"/>
    </location>
</feature>
<comment type="caution">
    <text evidence="4">The sequence shown here is derived from an EMBL/GenBank/DDBJ whole genome shotgun (WGS) entry which is preliminary data.</text>
</comment>
<keyword evidence="5" id="KW-1185">Reference proteome</keyword>
<evidence type="ECO:0000256" key="2">
    <source>
        <dbReference type="ARBA" id="ARBA00022723"/>
    </source>
</evidence>